<protein>
    <submittedName>
        <fullName evidence="2">Uncharacterized protein</fullName>
    </submittedName>
</protein>
<dbReference type="Gramene" id="Jr04_07330_p1">
    <property type="protein sequence ID" value="cds.Jr04_07330_p1"/>
    <property type="gene ID" value="Jr04_07330"/>
</dbReference>
<organism evidence="2 3">
    <name type="scientific">Juglans regia</name>
    <name type="common">English walnut</name>
    <dbReference type="NCBI Taxonomy" id="51240"/>
    <lineage>
        <taxon>Eukaryota</taxon>
        <taxon>Viridiplantae</taxon>
        <taxon>Streptophyta</taxon>
        <taxon>Embryophyta</taxon>
        <taxon>Tracheophyta</taxon>
        <taxon>Spermatophyta</taxon>
        <taxon>Magnoliopsida</taxon>
        <taxon>eudicotyledons</taxon>
        <taxon>Gunneridae</taxon>
        <taxon>Pentapetalae</taxon>
        <taxon>rosids</taxon>
        <taxon>fabids</taxon>
        <taxon>Fagales</taxon>
        <taxon>Juglandaceae</taxon>
        <taxon>Juglans</taxon>
    </lineage>
</organism>
<name>A0A833XVF4_JUGRE</name>
<proteinExistence type="predicted"/>
<reference evidence="2" key="2">
    <citation type="submission" date="2020-03" db="EMBL/GenBank/DDBJ databases">
        <title>Walnut 2.0.</title>
        <authorList>
            <person name="Marrano A."/>
            <person name="Britton M."/>
            <person name="Zimin A.V."/>
            <person name="Zaini P.A."/>
            <person name="Workman R."/>
            <person name="Puiu D."/>
            <person name="Bianco L."/>
            <person name="Allen B.J."/>
            <person name="Troggio M."/>
            <person name="Leslie C.A."/>
            <person name="Timp W."/>
            <person name="Dendekar A."/>
            <person name="Salzberg S.L."/>
            <person name="Neale D.B."/>
        </authorList>
    </citation>
    <scope>NUCLEOTIDE SEQUENCE</scope>
    <source>
        <tissue evidence="2">Leaves</tissue>
    </source>
</reference>
<dbReference type="Proteomes" id="UP000619265">
    <property type="component" value="Unassembled WGS sequence"/>
</dbReference>
<accession>A0A833XVF4</accession>
<sequence length="252" mass="27803">MPFTSQVSRKSAFKKSGSFDIQMKTFRGLLMIKWTERKVRNLPSNILPQIYDPFVGVAERKGASPRVVGIGDQTVFASNSINIGFVVVERIIGTIAQPSLPPLLTAQPLLPLMYSQSTTIVGLSLSPGQFLALLDLETSEPLDLSASKRRRRDESGDQGTCTGTTNASTSHHEMGTAISKSACIIAEAIQTIEEREERRHRELMSLHEKRLRIEESKLETNKKGINGLVHAINKLANSINTLAFHHNQSSPN</sequence>
<gene>
    <name evidence="2" type="ORF">F2P56_008849</name>
</gene>
<dbReference type="PANTHER" id="PTHR33492">
    <property type="entry name" value="OSJNBA0043A12.37 PROTEIN-RELATED"/>
    <property type="match status" value="1"/>
</dbReference>
<evidence type="ECO:0000313" key="2">
    <source>
        <dbReference type="EMBL" id="KAF5472109.1"/>
    </source>
</evidence>
<feature type="compositionally biased region" description="Polar residues" evidence="1">
    <location>
        <begin position="157"/>
        <end position="169"/>
    </location>
</feature>
<reference evidence="2" key="1">
    <citation type="submission" date="2015-10" db="EMBL/GenBank/DDBJ databases">
        <authorList>
            <person name="Martinez-Garcia P.J."/>
            <person name="Crepeau M.W."/>
            <person name="Puiu D."/>
            <person name="Gonzalez-Ibeas D."/>
            <person name="Whalen J."/>
            <person name="Stevens K."/>
            <person name="Paul R."/>
            <person name="Butterfield T."/>
            <person name="Britton M."/>
            <person name="Reagan R."/>
            <person name="Chakraborty S."/>
            <person name="Walawage S.L."/>
            <person name="Vasquez-Gross H.A."/>
            <person name="Cardeno C."/>
            <person name="Famula R."/>
            <person name="Pratt K."/>
            <person name="Kuruganti S."/>
            <person name="Aradhya M.K."/>
            <person name="Leslie C.A."/>
            <person name="Dandekar A.M."/>
            <person name="Salzberg S.L."/>
            <person name="Wegrzyn J.L."/>
            <person name="Langley C.H."/>
            <person name="Neale D.B."/>
        </authorList>
    </citation>
    <scope>NUCLEOTIDE SEQUENCE</scope>
    <source>
        <tissue evidence="2">Leaves</tissue>
    </source>
</reference>
<dbReference type="EMBL" id="LIHL02000004">
    <property type="protein sequence ID" value="KAF5472109.1"/>
    <property type="molecule type" value="Genomic_DNA"/>
</dbReference>
<feature type="region of interest" description="Disordered" evidence="1">
    <location>
        <begin position="144"/>
        <end position="173"/>
    </location>
</feature>
<comment type="caution">
    <text evidence="2">The sequence shown here is derived from an EMBL/GenBank/DDBJ whole genome shotgun (WGS) entry which is preliminary data.</text>
</comment>
<evidence type="ECO:0000313" key="3">
    <source>
        <dbReference type="Proteomes" id="UP000619265"/>
    </source>
</evidence>
<dbReference type="AlphaFoldDB" id="A0A833XVF4"/>
<evidence type="ECO:0000256" key="1">
    <source>
        <dbReference type="SAM" id="MobiDB-lite"/>
    </source>
</evidence>
<dbReference type="PANTHER" id="PTHR33492:SF12">
    <property type="entry name" value="HOMEODOMAIN-LIKE SUPERFAMILY PROTEIN-RELATED"/>
    <property type="match status" value="1"/>
</dbReference>